<dbReference type="Proteomes" id="UP000027583">
    <property type="component" value="Unassembled WGS sequence"/>
</dbReference>
<reference evidence="1 2" key="1">
    <citation type="journal article" date="2014" name="Genome Biol. Evol.">
        <title>Acetic acid bacteria genomes reveal functional traits for adaptation to life in insect guts.</title>
        <authorList>
            <person name="Chouaia B."/>
            <person name="Gaiarsa S."/>
            <person name="Crotti E."/>
            <person name="Comandatore F."/>
            <person name="Degli Esposti M."/>
            <person name="Ricci I."/>
            <person name="Alma A."/>
            <person name="Favia G."/>
            <person name="Bandi C."/>
            <person name="Daffonchio D."/>
        </authorList>
    </citation>
    <scope>NUCLEOTIDE SEQUENCE [LARGE SCALE GENOMIC DNA]</scope>
    <source>
        <strain evidence="1 2">SF2.1</strain>
    </source>
</reference>
<organism evidence="1 2">
    <name type="scientific">Asaia bogorensis</name>
    <dbReference type="NCBI Taxonomy" id="91915"/>
    <lineage>
        <taxon>Bacteria</taxon>
        <taxon>Pseudomonadati</taxon>
        <taxon>Pseudomonadota</taxon>
        <taxon>Alphaproteobacteria</taxon>
        <taxon>Acetobacterales</taxon>
        <taxon>Acetobacteraceae</taxon>
        <taxon>Asaia</taxon>
    </lineage>
</organism>
<evidence type="ECO:0000313" key="2">
    <source>
        <dbReference type="Proteomes" id="UP000027583"/>
    </source>
</evidence>
<evidence type="ECO:0000313" key="1">
    <source>
        <dbReference type="EMBL" id="CDG38689.1"/>
    </source>
</evidence>
<dbReference type="AlphaFoldDB" id="A0A060QC63"/>
<gene>
    <name evidence="1" type="ORF">ASAP_0644</name>
</gene>
<accession>A0A060QC63</accession>
<comment type="caution">
    <text evidence="1">The sequence shown here is derived from an EMBL/GenBank/DDBJ whole genome shotgun (WGS) entry which is preliminary data.</text>
</comment>
<protein>
    <submittedName>
        <fullName evidence="1">Uncharacterized protein</fullName>
    </submittedName>
</protein>
<sequence length="177" mass="19765">MIMTGASGYARANAPPHCTSPQEVVSGTRLTINRAEGYFDWQTTHEAFRFHPVFHLDFVSCIPDIVSFNTGVFATRDRQIFELSPQGLKHRGTGRAFDPAFDDQGETRRCNEYSTTADICLERGVDHAVIFIENHRPPRQRIELIISRTRAIRSFAFLPSPDTPGGLVSLMIDGPTG</sequence>
<dbReference type="EMBL" id="CBLX010000004">
    <property type="protein sequence ID" value="CDG38689.1"/>
    <property type="molecule type" value="Genomic_DNA"/>
</dbReference>
<name>A0A060QC63_9PROT</name>
<proteinExistence type="predicted"/>
<reference evidence="1 2" key="2">
    <citation type="journal article" date="2014" name="PLoS ONE">
        <title>Evolution of mitochondria reconstructed from the energy metabolism of living bacteria.</title>
        <authorList>
            <person name="Degli Esposti M."/>
            <person name="Chouaia B."/>
            <person name="Comandatore F."/>
            <person name="Crotti E."/>
            <person name="Sassera D."/>
            <person name="Lievens P.M."/>
            <person name="Daffonchio D."/>
            <person name="Bandi C."/>
        </authorList>
    </citation>
    <scope>NUCLEOTIDE SEQUENCE [LARGE SCALE GENOMIC DNA]</scope>
    <source>
        <strain evidence="1 2">SF2.1</strain>
    </source>
</reference>